<evidence type="ECO:0000256" key="1">
    <source>
        <dbReference type="SAM" id="MobiDB-lite"/>
    </source>
</evidence>
<feature type="region of interest" description="Disordered" evidence="1">
    <location>
        <begin position="1"/>
        <end position="27"/>
    </location>
</feature>
<dbReference type="EMBL" id="MN740210">
    <property type="protein sequence ID" value="QHT93760.1"/>
    <property type="molecule type" value="Genomic_DNA"/>
</dbReference>
<feature type="compositionally biased region" description="Basic residues" evidence="1">
    <location>
        <begin position="10"/>
        <end position="27"/>
    </location>
</feature>
<proteinExistence type="predicted"/>
<organism evidence="2">
    <name type="scientific">viral metagenome</name>
    <dbReference type="NCBI Taxonomy" id="1070528"/>
    <lineage>
        <taxon>unclassified sequences</taxon>
        <taxon>metagenomes</taxon>
        <taxon>organismal metagenomes</taxon>
    </lineage>
</organism>
<accession>A0A6C0IME2</accession>
<sequence length="165" mass="19991">MKGTTNKNNKTLKKNKRFRKEKSSKSLKKSCKYKTKYIKDEYKDLKQHIVTEFFELLLCIKLFHWKTHNYGAHKATDEIYEKLNAHMDRFIEVIIGKNEKRIHMENVKSIKLHDINDNDKMKIHVEKFIKMLMILDKKKLDPDLYNIRDDIVTDLNQFLYLLTFH</sequence>
<dbReference type="Pfam" id="PF19174">
    <property type="entry name" value="DUF5856"/>
    <property type="match status" value="1"/>
</dbReference>
<dbReference type="AlphaFoldDB" id="A0A6C0IME2"/>
<protein>
    <submittedName>
        <fullName evidence="2">Uncharacterized protein</fullName>
    </submittedName>
</protein>
<dbReference type="InterPro" id="IPR043876">
    <property type="entry name" value="DUF5856"/>
</dbReference>
<reference evidence="2" key="1">
    <citation type="journal article" date="2020" name="Nature">
        <title>Giant virus diversity and host interactions through global metagenomics.</title>
        <authorList>
            <person name="Schulz F."/>
            <person name="Roux S."/>
            <person name="Paez-Espino D."/>
            <person name="Jungbluth S."/>
            <person name="Walsh D.A."/>
            <person name="Denef V.J."/>
            <person name="McMahon K.D."/>
            <person name="Konstantinidis K.T."/>
            <person name="Eloe-Fadrosh E.A."/>
            <person name="Kyrpides N.C."/>
            <person name="Woyke T."/>
        </authorList>
    </citation>
    <scope>NUCLEOTIDE SEQUENCE</scope>
    <source>
        <strain evidence="2">GVMAG-M-3300024258-14</strain>
    </source>
</reference>
<name>A0A6C0IME2_9ZZZZ</name>
<evidence type="ECO:0000313" key="2">
    <source>
        <dbReference type="EMBL" id="QHT93760.1"/>
    </source>
</evidence>